<gene>
    <name evidence="2" type="ORF">Mam01_47510</name>
</gene>
<dbReference type="Proteomes" id="UP000651728">
    <property type="component" value="Unassembled WGS sequence"/>
</dbReference>
<protein>
    <submittedName>
        <fullName evidence="2">Uncharacterized protein</fullName>
    </submittedName>
</protein>
<proteinExistence type="predicted"/>
<reference evidence="2 3" key="1">
    <citation type="submission" date="2021-01" db="EMBL/GenBank/DDBJ databases">
        <title>Whole genome shotgun sequence of Microbispora amethystogenes NBRC 101907.</title>
        <authorList>
            <person name="Komaki H."/>
            <person name="Tamura T."/>
        </authorList>
    </citation>
    <scope>NUCLEOTIDE SEQUENCE [LARGE SCALE GENOMIC DNA]</scope>
    <source>
        <strain evidence="2 3">NBRC 101907</strain>
    </source>
</reference>
<sequence>MIEGDRNPRRSAGHAAQQGQSQPWAKYAKARTLVRDPGLHVAAPIRRDQVAADRLASTPLREINRQKQHTYGVPVRKWRS</sequence>
<evidence type="ECO:0000313" key="3">
    <source>
        <dbReference type="Proteomes" id="UP000651728"/>
    </source>
</evidence>
<evidence type="ECO:0000313" key="2">
    <source>
        <dbReference type="EMBL" id="GIH34587.1"/>
    </source>
</evidence>
<dbReference type="EMBL" id="BOOB01000037">
    <property type="protein sequence ID" value="GIH34587.1"/>
    <property type="molecule type" value="Genomic_DNA"/>
</dbReference>
<feature type="compositionally biased region" description="Low complexity" evidence="1">
    <location>
        <begin position="13"/>
        <end position="22"/>
    </location>
</feature>
<organism evidence="2 3">
    <name type="scientific">Microbispora amethystogenes</name>
    <dbReference type="NCBI Taxonomy" id="1427754"/>
    <lineage>
        <taxon>Bacteria</taxon>
        <taxon>Bacillati</taxon>
        <taxon>Actinomycetota</taxon>
        <taxon>Actinomycetes</taxon>
        <taxon>Streptosporangiales</taxon>
        <taxon>Streptosporangiaceae</taxon>
        <taxon>Microbispora</taxon>
    </lineage>
</organism>
<feature type="region of interest" description="Disordered" evidence="1">
    <location>
        <begin position="61"/>
        <end position="80"/>
    </location>
</feature>
<evidence type="ECO:0000256" key="1">
    <source>
        <dbReference type="SAM" id="MobiDB-lite"/>
    </source>
</evidence>
<accession>A0ABQ4FIC6</accession>
<name>A0ABQ4FIC6_9ACTN</name>
<keyword evidence="3" id="KW-1185">Reference proteome</keyword>
<comment type="caution">
    <text evidence="2">The sequence shown here is derived from an EMBL/GenBank/DDBJ whole genome shotgun (WGS) entry which is preliminary data.</text>
</comment>
<feature type="region of interest" description="Disordered" evidence="1">
    <location>
        <begin position="1"/>
        <end position="25"/>
    </location>
</feature>